<feature type="domain" description="PLD phosphodiesterase" evidence="2">
    <location>
        <begin position="207"/>
        <end position="234"/>
    </location>
</feature>
<reference evidence="3 4" key="1">
    <citation type="submission" date="2017-05" db="EMBL/GenBank/DDBJ databases">
        <title>Complete and WGS of Bordetella genogroups.</title>
        <authorList>
            <person name="Spilker T."/>
            <person name="Lipuma J."/>
        </authorList>
    </citation>
    <scope>NUCLEOTIDE SEQUENCE [LARGE SCALE GENOMIC DNA]</scope>
    <source>
        <strain evidence="3 4">AU9795</strain>
    </source>
</reference>
<dbReference type="InterPro" id="IPR001736">
    <property type="entry name" value="PLipase_D/transphosphatidylase"/>
</dbReference>
<dbReference type="CDD" id="cd09110">
    <property type="entry name" value="PLDc_CLS_1"/>
    <property type="match status" value="1"/>
</dbReference>
<evidence type="ECO:0000313" key="4">
    <source>
        <dbReference type="Proteomes" id="UP000216354"/>
    </source>
</evidence>
<evidence type="ECO:0000259" key="2">
    <source>
        <dbReference type="PROSITE" id="PS50035"/>
    </source>
</evidence>
<dbReference type="EMBL" id="NEVR01000002">
    <property type="protein sequence ID" value="OZI65860.1"/>
    <property type="molecule type" value="Genomic_DNA"/>
</dbReference>
<feature type="compositionally biased region" description="Gly residues" evidence="1">
    <location>
        <begin position="242"/>
        <end position="254"/>
    </location>
</feature>
<dbReference type="PANTHER" id="PTHR21248:SF22">
    <property type="entry name" value="PHOSPHOLIPASE D"/>
    <property type="match status" value="1"/>
</dbReference>
<evidence type="ECO:0000313" key="3">
    <source>
        <dbReference type="EMBL" id="OZI65860.1"/>
    </source>
</evidence>
<gene>
    <name evidence="3" type="ORF">CAL27_12730</name>
</gene>
<dbReference type="PROSITE" id="PS50035">
    <property type="entry name" value="PLD"/>
    <property type="match status" value="2"/>
</dbReference>
<protein>
    <submittedName>
        <fullName evidence="3">Cardiolipin synthase B</fullName>
    </submittedName>
</protein>
<sequence length="495" mass="53428">MSNRPVAAPSGGRKRAGALRQLARVCVWAVVALAAGCASVPGPEALRERRAQAGLSADSGWDSYERGRDIAAGIGKKPGEKADEASFMARHVAVEEAISGAPLVQGNAVRLLADGPATYKAMLAAIAQAQRYVHMETYIFDDDEQGRRFADALIAARQRGASVAVMVDAVGTLSTSDALFKRMRDAGVQVVVFNPVNPLAARAGWSINQRNHRKLLVVDGQVGFLGGINVSSVYSSSSRSGSKGGSGSGLGSGPADGPHPDAAQMPWRDTHIEVRGPAVAEIEKVILEGWESQKGPPLEGDRFMRVVKREGNLSVRILANDPNDSEDGYAVYLTLMSAFESAQKSIHITMAYFVPDPAFIEALAQAARRGVEVILILPGFSDSGLVFHAGRSHYEDLLTAGVQIYERRDALLHAKTAVVDGVWSTVGSSNMDWRSFALNFELNAVILGPEFGAQMEALFREDVAASVRIDGEAWRDRPVDDRFMEFFGRMFERWL</sequence>
<dbReference type="Pfam" id="PF13091">
    <property type="entry name" value="PLDc_2"/>
    <property type="match status" value="2"/>
</dbReference>
<dbReference type="SMART" id="SM00155">
    <property type="entry name" value="PLDc"/>
    <property type="match status" value="2"/>
</dbReference>
<keyword evidence="4" id="KW-1185">Reference proteome</keyword>
<dbReference type="Proteomes" id="UP000216354">
    <property type="component" value="Unassembled WGS sequence"/>
</dbReference>
<dbReference type="RefSeq" id="WP_094831689.1">
    <property type="nucleotide sequence ID" value="NZ_NEVR01000002.1"/>
</dbReference>
<dbReference type="CDD" id="cd09159">
    <property type="entry name" value="PLDc_ybhO_like_2"/>
    <property type="match status" value="1"/>
</dbReference>
<dbReference type="Gene3D" id="3.30.870.10">
    <property type="entry name" value="Endonuclease Chain A"/>
    <property type="match status" value="2"/>
</dbReference>
<evidence type="ECO:0000256" key="1">
    <source>
        <dbReference type="SAM" id="MobiDB-lite"/>
    </source>
</evidence>
<dbReference type="PANTHER" id="PTHR21248">
    <property type="entry name" value="CARDIOLIPIN SYNTHASE"/>
    <property type="match status" value="1"/>
</dbReference>
<feature type="region of interest" description="Disordered" evidence="1">
    <location>
        <begin position="236"/>
        <end position="264"/>
    </location>
</feature>
<dbReference type="SUPFAM" id="SSF56024">
    <property type="entry name" value="Phospholipase D/nuclease"/>
    <property type="match status" value="2"/>
</dbReference>
<dbReference type="InterPro" id="IPR025202">
    <property type="entry name" value="PLD-like_dom"/>
</dbReference>
<accession>A0ABX4F1Q2</accession>
<proteinExistence type="predicted"/>
<organism evidence="3 4">
    <name type="scientific">Bordetella genomosp. 1</name>
    <dbReference type="NCBI Taxonomy" id="1395607"/>
    <lineage>
        <taxon>Bacteria</taxon>
        <taxon>Pseudomonadati</taxon>
        <taxon>Pseudomonadota</taxon>
        <taxon>Betaproteobacteria</taxon>
        <taxon>Burkholderiales</taxon>
        <taxon>Alcaligenaceae</taxon>
        <taxon>Bordetella</taxon>
    </lineage>
</organism>
<feature type="domain" description="PLD phosphodiesterase" evidence="2">
    <location>
        <begin position="408"/>
        <end position="435"/>
    </location>
</feature>
<name>A0ABX4F1Q2_9BORD</name>
<comment type="caution">
    <text evidence="3">The sequence shown here is derived from an EMBL/GenBank/DDBJ whole genome shotgun (WGS) entry which is preliminary data.</text>
</comment>